<gene>
    <name evidence="4" type="ORF">C7S10_02970</name>
</gene>
<protein>
    <recommendedName>
        <fullName evidence="3">DUF5667 domain-containing protein</fullName>
    </recommendedName>
</protein>
<dbReference type="Pfam" id="PF18915">
    <property type="entry name" value="DUF5667"/>
    <property type="match status" value="1"/>
</dbReference>
<evidence type="ECO:0000313" key="4">
    <source>
        <dbReference type="EMBL" id="PUA82701.1"/>
    </source>
</evidence>
<feature type="region of interest" description="Disordered" evidence="1">
    <location>
        <begin position="296"/>
        <end position="348"/>
    </location>
</feature>
<evidence type="ECO:0000259" key="3">
    <source>
        <dbReference type="Pfam" id="PF18915"/>
    </source>
</evidence>
<feature type="transmembrane region" description="Helical" evidence="2">
    <location>
        <begin position="96"/>
        <end position="116"/>
    </location>
</feature>
<dbReference type="RefSeq" id="WP_108342887.1">
    <property type="nucleotide sequence ID" value="NZ_PYXZ01000001.1"/>
</dbReference>
<comment type="caution">
    <text evidence="4">The sequence shown here is derived from an EMBL/GenBank/DDBJ whole genome shotgun (WGS) entry which is preliminary data.</text>
</comment>
<dbReference type="EMBL" id="PYXZ01000001">
    <property type="protein sequence ID" value="PUA82701.1"/>
    <property type="molecule type" value="Genomic_DNA"/>
</dbReference>
<keyword evidence="2" id="KW-1133">Transmembrane helix</keyword>
<evidence type="ECO:0000313" key="5">
    <source>
        <dbReference type="Proteomes" id="UP000244867"/>
    </source>
</evidence>
<accession>A0A2R7Z244</accession>
<dbReference type="AlphaFoldDB" id="A0A2R7Z244"/>
<sequence length="405" mass="42016">MTGPFSARRRAEEFDAALSRPLTEQDATQFADLLAVVRDLRAVPEPTARPEFVGDLRERLMAEADTALLPQSARPLTAVEQRLVLPVRTTPRDRRLATVLGAAALIGATTSVAVAAQTALPGESLYTVKRAIEDARTGIARDDAAKGRAMLANARDRLGEVRALADRGDPASLGVLGSTLDAFTEQAADASDVLLASYAETGDEAVVSELRTFTATSMDELSALESTLPASEREDLVTAGRRLADIDLQTSQACPACTGDVTSIPHNLLSAEKLTGGVTTVIVAASQDPGLLKPVKVVKPDPVTPDPVSGQDTDGVEVPDLEVPDPTTAAPTPTPTPTGKPTSPVKVDVKKPVNDATKLLTGDLTTVVDGVPVVDDVLTGVGTTLDGTVDGVQGTLDGVTGSLLP</sequence>
<name>A0A2R7Z244_9ACTN</name>
<dbReference type="OrthoDB" id="3402808at2"/>
<keyword evidence="5" id="KW-1185">Reference proteome</keyword>
<organism evidence="4 5">
    <name type="scientific">Nocardioides currus</name>
    <dbReference type="NCBI Taxonomy" id="2133958"/>
    <lineage>
        <taxon>Bacteria</taxon>
        <taxon>Bacillati</taxon>
        <taxon>Actinomycetota</taxon>
        <taxon>Actinomycetes</taxon>
        <taxon>Propionibacteriales</taxon>
        <taxon>Nocardioidaceae</taxon>
        <taxon>Nocardioides</taxon>
    </lineage>
</organism>
<feature type="compositionally biased region" description="Acidic residues" evidence="1">
    <location>
        <begin position="314"/>
        <end position="323"/>
    </location>
</feature>
<dbReference type="InterPro" id="IPR043725">
    <property type="entry name" value="DUF5667"/>
</dbReference>
<evidence type="ECO:0000256" key="1">
    <source>
        <dbReference type="SAM" id="MobiDB-lite"/>
    </source>
</evidence>
<reference evidence="4 5" key="1">
    <citation type="submission" date="2018-03" db="EMBL/GenBank/DDBJ databases">
        <authorList>
            <person name="Keele B.F."/>
        </authorList>
    </citation>
    <scope>NUCLEOTIDE SEQUENCE [LARGE SCALE GENOMIC DNA]</scope>
    <source>
        <strain evidence="4 5">IB-3</strain>
    </source>
</reference>
<evidence type="ECO:0000256" key="2">
    <source>
        <dbReference type="SAM" id="Phobius"/>
    </source>
</evidence>
<keyword evidence="2" id="KW-0472">Membrane</keyword>
<proteinExistence type="predicted"/>
<feature type="domain" description="DUF5667" evidence="3">
    <location>
        <begin position="119"/>
        <end position="229"/>
    </location>
</feature>
<dbReference type="Proteomes" id="UP000244867">
    <property type="component" value="Unassembled WGS sequence"/>
</dbReference>
<keyword evidence="2" id="KW-0812">Transmembrane</keyword>